<reference evidence="11 12" key="1">
    <citation type="submission" date="2020-11" db="EMBL/GenBank/DDBJ databases">
        <title>Kefir isolates.</title>
        <authorList>
            <person name="Marcisauskas S."/>
            <person name="Kim Y."/>
            <person name="Blasche S."/>
        </authorList>
    </citation>
    <scope>NUCLEOTIDE SEQUENCE [LARGE SCALE GENOMIC DNA]</scope>
    <source>
        <strain evidence="11 12">KR</strain>
    </source>
</reference>
<feature type="compositionally biased region" description="Low complexity" evidence="9">
    <location>
        <begin position="158"/>
        <end position="170"/>
    </location>
</feature>
<dbReference type="Pfam" id="PF01467">
    <property type="entry name" value="CTP_transf_like"/>
    <property type="match status" value="1"/>
</dbReference>
<dbReference type="GO" id="GO:0004105">
    <property type="term" value="F:choline-phosphate cytidylyltransferase activity"/>
    <property type="evidence" value="ECO:0007669"/>
    <property type="project" value="UniProtKB-EC"/>
</dbReference>
<feature type="compositionally biased region" description="Gly residues" evidence="9">
    <location>
        <begin position="124"/>
        <end position="134"/>
    </location>
</feature>
<keyword evidence="4" id="KW-0548">Nucleotidyltransferase</keyword>
<feature type="compositionally biased region" description="Polar residues" evidence="9">
    <location>
        <begin position="41"/>
        <end position="59"/>
    </location>
</feature>
<dbReference type="GO" id="GO:0031210">
    <property type="term" value="F:phosphatidylcholine binding"/>
    <property type="evidence" value="ECO:0007669"/>
    <property type="project" value="TreeGrafter"/>
</dbReference>
<evidence type="ECO:0000256" key="9">
    <source>
        <dbReference type="SAM" id="MobiDB-lite"/>
    </source>
</evidence>
<evidence type="ECO:0000256" key="3">
    <source>
        <dbReference type="ARBA" id="ARBA00022679"/>
    </source>
</evidence>
<dbReference type="InterPro" id="IPR041723">
    <property type="entry name" value="CCT"/>
</dbReference>
<dbReference type="Proteomes" id="UP000777482">
    <property type="component" value="Unassembled WGS sequence"/>
</dbReference>
<evidence type="ECO:0000313" key="11">
    <source>
        <dbReference type="EMBL" id="KAG0654788.1"/>
    </source>
</evidence>
<feature type="domain" description="Cytidyltransferase-like" evidence="10">
    <location>
        <begin position="338"/>
        <end position="465"/>
    </location>
</feature>
<evidence type="ECO:0000259" key="10">
    <source>
        <dbReference type="Pfam" id="PF01467"/>
    </source>
</evidence>
<evidence type="ECO:0000256" key="5">
    <source>
        <dbReference type="ARBA" id="ARBA00023098"/>
    </source>
</evidence>
<dbReference type="CDD" id="cd02174">
    <property type="entry name" value="CCT"/>
    <property type="match status" value="1"/>
</dbReference>
<dbReference type="Gene3D" id="3.40.50.620">
    <property type="entry name" value="HUPs"/>
    <property type="match status" value="1"/>
</dbReference>
<dbReference type="NCBIfam" id="TIGR00125">
    <property type="entry name" value="cyt_tran_rel"/>
    <property type="match status" value="1"/>
</dbReference>
<proteinExistence type="inferred from homology"/>
<dbReference type="EC" id="2.7.7.15" evidence="8"/>
<dbReference type="PANTHER" id="PTHR10739">
    <property type="entry name" value="CYTIDYLYLTRANSFERASE"/>
    <property type="match status" value="1"/>
</dbReference>
<feature type="compositionally biased region" description="Acidic residues" evidence="9">
    <location>
        <begin position="61"/>
        <end position="70"/>
    </location>
</feature>
<dbReference type="OrthoDB" id="17102at2759"/>
<dbReference type="InterPro" id="IPR045049">
    <property type="entry name" value="Pcy1-like"/>
</dbReference>
<dbReference type="PANTHER" id="PTHR10739:SF13">
    <property type="entry name" value="CHOLINE-PHOSPHATE CYTIDYLYLTRANSFERASE"/>
    <property type="match status" value="1"/>
</dbReference>
<keyword evidence="2" id="KW-0444">Lipid biosynthesis</keyword>
<evidence type="ECO:0000256" key="6">
    <source>
        <dbReference type="ARBA" id="ARBA00023209"/>
    </source>
</evidence>
<evidence type="ECO:0000256" key="2">
    <source>
        <dbReference type="ARBA" id="ARBA00022516"/>
    </source>
</evidence>
<feature type="region of interest" description="Disordered" evidence="9">
    <location>
        <begin position="1"/>
        <end position="170"/>
    </location>
</feature>
<name>A0A9P6VT03_RHOMI</name>
<keyword evidence="12" id="KW-1185">Reference proteome</keyword>
<comment type="caution">
    <text evidence="11">The sequence shown here is derived from an EMBL/GenBank/DDBJ whole genome shotgun (WGS) entry which is preliminary data.</text>
</comment>
<feature type="compositionally biased region" description="Low complexity" evidence="9">
    <location>
        <begin position="1"/>
        <end position="25"/>
    </location>
</feature>
<dbReference type="SUPFAM" id="SSF52374">
    <property type="entry name" value="Nucleotidylyl transferase"/>
    <property type="match status" value="1"/>
</dbReference>
<dbReference type="InterPro" id="IPR014729">
    <property type="entry name" value="Rossmann-like_a/b/a_fold"/>
</dbReference>
<feature type="region of interest" description="Disordered" evidence="9">
    <location>
        <begin position="188"/>
        <end position="293"/>
    </location>
</feature>
<feature type="compositionally biased region" description="Low complexity" evidence="9">
    <location>
        <begin position="74"/>
        <end position="105"/>
    </location>
</feature>
<feature type="compositionally biased region" description="Acidic residues" evidence="9">
    <location>
        <begin position="216"/>
        <end position="226"/>
    </location>
</feature>
<dbReference type="EMBL" id="PUHQ01000138">
    <property type="protein sequence ID" value="KAG0654788.1"/>
    <property type="molecule type" value="Genomic_DNA"/>
</dbReference>
<dbReference type="InterPro" id="IPR004821">
    <property type="entry name" value="Cyt_trans-like"/>
</dbReference>
<keyword evidence="6" id="KW-0594">Phospholipid biosynthesis</keyword>
<sequence>MTVHTSAVSPSATGAAASPPAAAAATRRRLSNRRLRPEGEGQSSREASAESNDETSSPSLLEDDDDDDDNVSLSAPTRSRPTATAPPVGYTSSSTSTSTPSATAAGVGHRFDELNLGDVTLQQGGTGTRTGGGQRQQQQQGGEGALTEGYDSAHDGDVSSATTAASSSVSAARLATHPHAFRAPVSLHPSALSHPYPNPHNLSQMQQQSSASGEEGLYEGEEEEDGGYSPSPPSQTETETDGEPLHHHSHHPKTTAGTTRSSASSKKAAAAAAAVPSSYPERRPAQSEPVMWAPAPSGFLSSMTAQDIQEHIRRAIAGDPGRPYKIKPPPTGRPVRIYADGVYDLLHYGHMLQLRQCKLMFPSVHLLVGVCSSALVEQHKSHPVFSSEERYESMRHIRWVDEVVEDAPWQVDQEFIDKWQIDYVAHDEEPYASAGKEDVYAYAKSIGSFLPTKRTNGISTSELLQRIVEGYREGEYDSKLRKIGHPELCSQPASVKATSVKAE</sequence>
<evidence type="ECO:0000256" key="8">
    <source>
        <dbReference type="ARBA" id="ARBA00026101"/>
    </source>
</evidence>
<organism evidence="11 12">
    <name type="scientific">Rhodotorula mucilaginosa</name>
    <name type="common">Yeast</name>
    <name type="synonym">Rhodotorula rubra</name>
    <dbReference type="NCBI Taxonomy" id="5537"/>
    <lineage>
        <taxon>Eukaryota</taxon>
        <taxon>Fungi</taxon>
        <taxon>Dikarya</taxon>
        <taxon>Basidiomycota</taxon>
        <taxon>Pucciniomycotina</taxon>
        <taxon>Microbotryomycetes</taxon>
        <taxon>Sporidiobolales</taxon>
        <taxon>Sporidiobolaceae</taxon>
        <taxon>Rhodotorula</taxon>
    </lineage>
</organism>
<keyword evidence="5" id="KW-0443">Lipid metabolism</keyword>
<dbReference type="AlphaFoldDB" id="A0A9P6VT03"/>
<keyword evidence="3" id="KW-0808">Transferase</keyword>
<protein>
    <recommendedName>
        <fullName evidence="8">choline-phosphate cytidylyltransferase</fullName>
        <ecNumber evidence="8">2.7.7.15</ecNumber>
    </recommendedName>
</protein>
<comment type="similarity">
    <text evidence="1">Belongs to the cytidylyltransferase family.</text>
</comment>
<dbReference type="GO" id="GO:0005635">
    <property type="term" value="C:nuclear envelope"/>
    <property type="evidence" value="ECO:0007669"/>
    <property type="project" value="TreeGrafter"/>
</dbReference>
<evidence type="ECO:0000256" key="4">
    <source>
        <dbReference type="ARBA" id="ARBA00022695"/>
    </source>
</evidence>
<evidence type="ECO:0000256" key="7">
    <source>
        <dbReference type="ARBA" id="ARBA00023264"/>
    </source>
</evidence>
<keyword evidence="7" id="KW-1208">Phospholipid metabolism</keyword>
<evidence type="ECO:0000256" key="1">
    <source>
        <dbReference type="ARBA" id="ARBA00010101"/>
    </source>
</evidence>
<accession>A0A9P6VT03</accession>
<gene>
    <name evidence="11" type="ORF">C6P46_001393</name>
</gene>
<evidence type="ECO:0000313" key="12">
    <source>
        <dbReference type="Proteomes" id="UP000777482"/>
    </source>
</evidence>
<feature type="compositionally biased region" description="Low complexity" evidence="9">
    <location>
        <begin position="254"/>
        <end position="274"/>
    </location>
</feature>